<name>A0A6A6ZBH2_9PLEO</name>
<accession>A0A6A6ZBH2</accession>
<keyword evidence="3" id="KW-1185">Reference proteome</keyword>
<dbReference type="Proteomes" id="UP000799424">
    <property type="component" value="Unassembled WGS sequence"/>
</dbReference>
<feature type="region of interest" description="Disordered" evidence="1">
    <location>
        <begin position="156"/>
        <end position="196"/>
    </location>
</feature>
<dbReference type="OrthoDB" id="27483at2759"/>
<reference evidence="2" key="1">
    <citation type="journal article" date="2020" name="Stud. Mycol.">
        <title>101 Dothideomycetes genomes: a test case for predicting lifestyles and emergence of pathogens.</title>
        <authorList>
            <person name="Haridas S."/>
            <person name="Albert R."/>
            <person name="Binder M."/>
            <person name="Bloem J."/>
            <person name="Labutti K."/>
            <person name="Salamov A."/>
            <person name="Andreopoulos B."/>
            <person name="Baker S."/>
            <person name="Barry K."/>
            <person name="Bills G."/>
            <person name="Bluhm B."/>
            <person name="Cannon C."/>
            <person name="Castanera R."/>
            <person name="Culley D."/>
            <person name="Daum C."/>
            <person name="Ezra D."/>
            <person name="Gonzalez J."/>
            <person name="Henrissat B."/>
            <person name="Kuo A."/>
            <person name="Liang C."/>
            <person name="Lipzen A."/>
            <person name="Lutzoni F."/>
            <person name="Magnuson J."/>
            <person name="Mondo S."/>
            <person name="Nolan M."/>
            <person name="Ohm R."/>
            <person name="Pangilinan J."/>
            <person name="Park H.-J."/>
            <person name="Ramirez L."/>
            <person name="Alfaro M."/>
            <person name="Sun H."/>
            <person name="Tritt A."/>
            <person name="Yoshinaga Y."/>
            <person name="Zwiers L.-H."/>
            <person name="Turgeon B."/>
            <person name="Goodwin S."/>
            <person name="Spatafora J."/>
            <person name="Crous P."/>
            <person name="Grigoriev I."/>
        </authorList>
    </citation>
    <scope>NUCLEOTIDE SEQUENCE</scope>
    <source>
        <strain evidence="2">CBS 113818</strain>
    </source>
</reference>
<organism evidence="2 3">
    <name type="scientific">Ophiobolus disseminans</name>
    <dbReference type="NCBI Taxonomy" id="1469910"/>
    <lineage>
        <taxon>Eukaryota</taxon>
        <taxon>Fungi</taxon>
        <taxon>Dikarya</taxon>
        <taxon>Ascomycota</taxon>
        <taxon>Pezizomycotina</taxon>
        <taxon>Dothideomycetes</taxon>
        <taxon>Pleosporomycetidae</taxon>
        <taxon>Pleosporales</taxon>
        <taxon>Pleosporineae</taxon>
        <taxon>Phaeosphaeriaceae</taxon>
        <taxon>Ophiobolus</taxon>
    </lineage>
</organism>
<feature type="compositionally biased region" description="Low complexity" evidence="1">
    <location>
        <begin position="170"/>
        <end position="182"/>
    </location>
</feature>
<evidence type="ECO:0000313" key="3">
    <source>
        <dbReference type="Proteomes" id="UP000799424"/>
    </source>
</evidence>
<evidence type="ECO:0000313" key="2">
    <source>
        <dbReference type="EMBL" id="KAF2818442.1"/>
    </source>
</evidence>
<dbReference type="AlphaFoldDB" id="A0A6A6ZBH2"/>
<sequence length="196" mass="22079">MKLYLDGYIGREPEIPSRIRAPLTCTRQPACSTCVAINRFLQSPTVMLCLPKEIRIPKEAYDHARKCLKQLEKHDCVVKKVAGTDFSYVSLEKTWRPFNKRYRNLEDRVEVAKNELRSIDLDVLKQVLGDAFDDIVKMRRIRLPPEGTLPVTQIPQPVSIEQKATVKPRTSSTQTASTSAAKATDKQPSATIPAEG</sequence>
<proteinExistence type="predicted"/>
<evidence type="ECO:0000256" key="1">
    <source>
        <dbReference type="SAM" id="MobiDB-lite"/>
    </source>
</evidence>
<dbReference type="EMBL" id="MU006252">
    <property type="protein sequence ID" value="KAF2818442.1"/>
    <property type="molecule type" value="Genomic_DNA"/>
</dbReference>
<protein>
    <submittedName>
        <fullName evidence="2">Uncharacterized protein</fullName>
    </submittedName>
</protein>
<gene>
    <name evidence="2" type="ORF">CC86DRAFT_157572</name>
</gene>